<keyword evidence="3" id="KW-1185">Reference proteome</keyword>
<sequence length="242" mass="26930">MKVSLRKLTILLLFAAQAASILHANVELWSITLPPASYGDEGHYLVRVGQDGSVIVVDGYMNATSAKWYNRSGDLIKEFDIEPFYGYGVTYVSQHEVVLSGRSLTTANNITDLYQLNAGNQLINTRKLISIATSHSSHVKFHYPYFVEWIELEGGGYKLTLMDLTLPEVFSVIGDAVIGVHGSNLKVRWKTVANTKYKVQSSTDLETWSDYTEIIDGNGSTMIVNIPLDESVDSKYARVIKL</sequence>
<feature type="signal peptide" evidence="1">
    <location>
        <begin position="1"/>
        <end position="24"/>
    </location>
</feature>
<evidence type="ECO:0008006" key="4">
    <source>
        <dbReference type="Google" id="ProtNLM"/>
    </source>
</evidence>
<dbReference type="HOGENOM" id="CLU_1145672_0_0_0"/>
<reference evidence="2 3" key="1">
    <citation type="journal article" date="2010" name="Stand. Genomic Sci.">
        <title>Complete genome sequence of Coraliomargarita akajimensis type strain (04OKA010-24).</title>
        <authorList>
            <person name="Mavromatis K."/>
            <person name="Abt B."/>
            <person name="Brambilla E."/>
            <person name="Lapidus A."/>
            <person name="Copeland A."/>
            <person name="Deshpande S."/>
            <person name="Nolan M."/>
            <person name="Lucas S."/>
            <person name="Tice H."/>
            <person name="Cheng J.F."/>
            <person name="Han C."/>
            <person name="Detter J.C."/>
            <person name="Woyke T."/>
            <person name="Goodwin L."/>
            <person name="Pitluck S."/>
            <person name="Held B."/>
            <person name="Brettin T."/>
            <person name="Tapia R."/>
            <person name="Ivanova N."/>
            <person name="Mikhailova N."/>
            <person name="Pati A."/>
            <person name="Liolios K."/>
            <person name="Chen A."/>
            <person name="Palaniappan K."/>
            <person name="Land M."/>
            <person name="Hauser L."/>
            <person name="Chang Y.J."/>
            <person name="Jeffries C.D."/>
            <person name="Rohde M."/>
            <person name="Goker M."/>
            <person name="Bristow J."/>
            <person name="Eisen J.A."/>
            <person name="Markowitz V."/>
            <person name="Hugenholtz P."/>
            <person name="Klenk H.P."/>
            <person name="Kyrpides N.C."/>
        </authorList>
    </citation>
    <scope>NUCLEOTIDE SEQUENCE [LARGE SCALE GENOMIC DNA]</scope>
    <source>
        <strain evidence="3">DSM 45221 / IAM 15411 / JCM 23193 / KCTC 12865</strain>
    </source>
</reference>
<dbReference type="Proteomes" id="UP000000925">
    <property type="component" value="Chromosome"/>
</dbReference>
<evidence type="ECO:0000256" key="1">
    <source>
        <dbReference type="SAM" id="SignalP"/>
    </source>
</evidence>
<gene>
    <name evidence="2" type="ordered locus">Caka_0571</name>
</gene>
<evidence type="ECO:0000313" key="3">
    <source>
        <dbReference type="Proteomes" id="UP000000925"/>
    </source>
</evidence>
<accession>D5ENT7</accession>
<protein>
    <recommendedName>
        <fullName evidence="4">F5/8 type C domain-containing protein</fullName>
    </recommendedName>
</protein>
<dbReference type="STRING" id="583355.Caka_0571"/>
<feature type="chain" id="PRO_5003071318" description="F5/8 type C domain-containing protein" evidence="1">
    <location>
        <begin position="25"/>
        <end position="242"/>
    </location>
</feature>
<dbReference type="RefSeq" id="WP_013042321.1">
    <property type="nucleotide sequence ID" value="NC_014008.1"/>
</dbReference>
<keyword evidence="1" id="KW-0732">Signal</keyword>
<organism evidence="2 3">
    <name type="scientific">Coraliomargarita akajimensis (strain DSM 45221 / IAM 15411 / JCM 23193 / KCTC 12865 / 04OKA010-24)</name>
    <dbReference type="NCBI Taxonomy" id="583355"/>
    <lineage>
        <taxon>Bacteria</taxon>
        <taxon>Pseudomonadati</taxon>
        <taxon>Verrucomicrobiota</taxon>
        <taxon>Opitutia</taxon>
        <taxon>Puniceicoccales</taxon>
        <taxon>Coraliomargaritaceae</taxon>
        <taxon>Coraliomargarita</taxon>
    </lineage>
</organism>
<evidence type="ECO:0000313" key="2">
    <source>
        <dbReference type="EMBL" id="ADE53596.1"/>
    </source>
</evidence>
<dbReference type="AlphaFoldDB" id="D5ENT7"/>
<name>D5ENT7_CORAD</name>
<proteinExistence type="predicted"/>
<dbReference type="KEGG" id="caa:Caka_0571"/>
<dbReference type="EMBL" id="CP001998">
    <property type="protein sequence ID" value="ADE53596.1"/>
    <property type="molecule type" value="Genomic_DNA"/>
</dbReference>